<comment type="caution">
    <text evidence="1">The sequence shown here is derived from an EMBL/GenBank/DDBJ whole genome shotgun (WGS) entry which is preliminary data.</text>
</comment>
<name>A0A1A3NN55_MYCAS</name>
<dbReference type="EMBL" id="LZLR01000093">
    <property type="protein sequence ID" value="OBK22509.1"/>
    <property type="molecule type" value="Genomic_DNA"/>
</dbReference>
<evidence type="ECO:0000313" key="1">
    <source>
        <dbReference type="EMBL" id="OBK22509.1"/>
    </source>
</evidence>
<gene>
    <name evidence="1" type="ORF">A5635_21570</name>
</gene>
<proteinExistence type="predicted"/>
<evidence type="ECO:0000313" key="2">
    <source>
        <dbReference type="Proteomes" id="UP000093819"/>
    </source>
</evidence>
<dbReference type="Proteomes" id="UP000093819">
    <property type="component" value="Unassembled WGS sequence"/>
</dbReference>
<accession>A0A1A3NN55</accession>
<sequence length="98" mass="10174">MAARKPGRGARDWLGGVLAAWSNRLLYGDGHDIIIRDPNGRAICVISAPGGYVATGPAAPYTFECCGWNADQDDENPVVAAALAQTHEPGPAQEGTVG</sequence>
<dbReference type="RefSeq" id="WP_065035509.1">
    <property type="nucleotide sequence ID" value="NZ_LZLR01000093.1"/>
</dbReference>
<dbReference type="AlphaFoldDB" id="A0A1A3NN55"/>
<protein>
    <submittedName>
        <fullName evidence="1">Uncharacterized protein</fullName>
    </submittedName>
</protein>
<reference evidence="1 2" key="1">
    <citation type="submission" date="2016-06" db="EMBL/GenBank/DDBJ databases">
        <authorList>
            <person name="Kjaerup R.B."/>
            <person name="Dalgaard T.S."/>
            <person name="Juul-Madsen H.R."/>
        </authorList>
    </citation>
    <scope>NUCLEOTIDE SEQUENCE [LARGE SCALE GENOMIC DNA]</scope>
    <source>
        <strain evidence="1 2">1245335.1</strain>
    </source>
</reference>
<organism evidence="1 2">
    <name type="scientific">Mycobacterium asiaticum</name>
    <dbReference type="NCBI Taxonomy" id="1790"/>
    <lineage>
        <taxon>Bacteria</taxon>
        <taxon>Bacillati</taxon>
        <taxon>Actinomycetota</taxon>
        <taxon>Actinomycetes</taxon>
        <taxon>Mycobacteriales</taxon>
        <taxon>Mycobacteriaceae</taxon>
        <taxon>Mycobacterium</taxon>
    </lineage>
</organism>